<reference evidence="1 2" key="1">
    <citation type="submission" date="2014-05" db="EMBL/GenBank/DDBJ databases">
        <title>Draft Genome Sequence of Nitratireductor basaltis Strain UMTGB225, A Marine Bacterium Isolated from Green Barrel Tunicate.</title>
        <authorList>
            <person name="Gan H.Y."/>
        </authorList>
    </citation>
    <scope>NUCLEOTIDE SEQUENCE [LARGE SCALE GENOMIC DNA]</scope>
    <source>
        <strain evidence="1 2">UMTGB225</strain>
    </source>
</reference>
<sequence>MSPWRVSLAFERRRIMLQLAVSGMSATKKGPREAGLSSDR</sequence>
<comment type="caution">
    <text evidence="1">The sequence shown here is derived from an EMBL/GenBank/DDBJ whole genome shotgun (WGS) entry which is preliminary data.</text>
</comment>
<dbReference type="Proteomes" id="UP000053675">
    <property type="component" value="Unassembled WGS sequence"/>
</dbReference>
<evidence type="ECO:0000313" key="1">
    <source>
        <dbReference type="EMBL" id="KFB11005.1"/>
    </source>
</evidence>
<dbReference type="PATRIC" id="fig|472175.3.peg.2055"/>
<accession>A0A084UDG9</accession>
<protein>
    <submittedName>
        <fullName evidence="1">Uncharacterized protein</fullName>
    </submittedName>
</protein>
<dbReference type="AlphaFoldDB" id="A0A084UDG9"/>
<dbReference type="EMBL" id="JMQM01000001">
    <property type="protein sequence ID" value="KFB11005.1"/>
    <property type="molecule type" value="Genomic_DNA"/>
</dbReference>
<keyword evidence="2" id="KW-1185">Reference proteome</keyword>
<gene>
    <name evidence="1" type="ORF">EL18_02046</name>
</gene>
<organism evidence="1 2">
    <name type="scientific">Nitratireductor basaltis</name>
    <dbReference type="NCBI Taxonomy" id="472175"/>
    <lineage>
        <taxon>Bacteria</taxon>
        <taxon>Pseudomonadati</taxon>
        <taxon>Pseudomonadota</taxon>
        <taxon>Alphaproteobacteria</taxon>
        <taxon>Hyphomicrobiales</taxon>
        <taxon>Phyllobacteriaceae</taxon>
        <taxon>Nitratireductor</taxon>
    </lineage>
</organism>
<name>A0A084UDG9_9HYPH</name>
<dbReference type="STRING" id="472175.EL18_02046"/>
<evidence type="ECO:0000313" key="2">
    <source>
        <dbReference type="Proteomes" id="UP000053675"/>
    </source>
</evidence>
<proteinExistence type="predicted"/>